<dbReference type="eggNOG" id="COG1396">
    <property type="taxonomic scope" value="Bacteria"/>
</dbReference>
<dbReference type="RefSeq" id="WP_010769792.1">
    <property type="nucleotide sequence ID" value="NZ_ASWE01000001.1"/>
</dbReference>
<accession>R3WI86</accession>
<gene>
    <name evidence="3" type="ORF">UC3_03158</name>
</gene>
<evidence type="ECO:0000259" key="2">
    <source>
        <dbReference type="PROSITE" id="PS50943"/>
    </source>
</evidence>
<dbReference type="EMBL" id="AJAT01000018">
    <property type="protein sequence ID" value="EOL41595.1"/>
    <property type="molecule type" value="Genomic_DNA"/>
</dbReference>
<reference evidence="3 4" key="1">
    <citation type="submission" date="2013-02" db="EMBL/GenBank/DDBJ databases">
        <title>The Genome Sequence of Enterococcus phoeniculicola BAA-412.</title>
        <authorList>
            <consortium name="The Broad Institute Genome Sequencing Platform"/>
            <consortium name="The Broad Institute Genome Sequencing Center for Infectious Disease"/>
            <person name="Earl A.M."/>
            <person name="Gilmore M.S."/>
            <person name="Lebreton F."/>
            <person name="Walker B."/>
            <person name="Young S.K."/>
            <person name="Zeng Q."/>
            <person name="Gargeya S."/>
            <person name="Fitzgerald M."/>
            <person name="Haas B."/>
            <person name="Abouelleil A."/>
            <person name="Alvarado L."/>
            <person name="Arachchi H.M."/>
            <person name="Berlin A.M."/>
            <person name="Chapman S.B."/>
            <person name="Dewar J."/>
            <person name="Goldberg J."/>
            <person name="Griggs A."/>
            <person name="Gujja S."/>
            <person name="Hansen M."/>
            <person name="Howarth C."/>
            <person name="Imamovic A."/>
            <person name="Larimer J."/>
            <person name="McCowan C."/>
            <person name="Murphy C."/>
            <person name="Neiman D."/>
            <person name="Pearson M."/>
            <person name="Priest M."/>
            <person name="Roberts A."/>
            <person name="Saif S."/>
            <person name="Shea T."/>
            <person name="Sisk P."/>
            <person name="Sykes S."/>
            <person name="Wortman J."/>
            <person name="Nusbaum C."/>
            <person name="Birren B."/>
        </authorList>
    </citation>
    <scope>NUCLEOTIDE SEQUENCE [LARGE SCALE GENOMIC DNA]</scope>
    <source>
        <strain evidence="3 4">ATCC BAA-412</strain>
    </source>
</reference>
<dbReference type="InterPro" id="IPR001387">
    <property type="entry name" value="Cro/C1-type_HTH"/>
</dbReference>
<dbReference type="PANTHER" id="PTHR46558:SF4">
    <property type="entry name" value="DNA-BIDING PHAGE PROTEIN"/>
    <property type="match status" value="1"/>
</dbReference>
<dbReference type="PATRIC" id="fig|1158610.3.peg.3146"/>
<dbReference type="GO" id="GO:0003677">
    <property type="term" value="F:DNA binding"/>
    <property type="evidence" value="ECO:0007669"/>
    <property type="project" value="UniProtKB-KW"/>
</dbReference>
<dbReference type="InterPro" id="IPR010982">
    <property type="entry name" value="Lambda_DNA-bd_dom_sf"/>
</dbReference>
<comment type="caution">
    <text evidence="3">The sequence shown here is derived from an EMBL/GenBank/DDBJ whole genome shotgun (WGS) entry which is preliminary data.</text>
</comment>
<evidence type="ECO:0000313" key="4">
    <source>
        <dbReference type="Proteomes" id="UP000013785"/>
    </source>
</evidence>
<name>R3WI86_9ENTE</name>
<protein>
    <recommendedName>
        <fullName evidence="2">HTH cro/C1-type domain-containing protein</fullName>
    </recommendedName>
</protein>
<dbReference type="PROSITE" id="PS50943">
    <property type="entry name" value="HTH_CROC1"/>
    <property type="match status" value="1"/>
</dbReference>
<dbReference type="OrthoDB" id="2223110at2"/>
<organism evidence="3 4">
    <name type="scientific">Enterococcus phoeniculicola ATCC BAA-412</name>
    <dbReference type="NCBI Taxonomy" id="1158610"/>
    <lineage>
        <taxon>Bacteria</taxon>
        <taxon>Bacillati</taxon>
        <taxon>Bacillota</taxon>
        <taxon>Bacilli</taxon>
        <taxon>Lactobacillales</taxon>
        <taxon>Enterococcaceae</taxon>
        <taxon>Enterococcus</taxon>
    </lineage>
</organism>
<dbReference type="Proteomes" id="UP000013785">
    <property type="component" value="Unassembled WGS sequence"/>
</dbReference>
<proteinExistence type="predicted"/>
<sequence length="173" mass="20189">MIENFGGNVVRLRKEFGYSQEDLGKEIGVNKQTISNIERGVRYPTFETLEKIAKVLNASAVQLFGTEKEIEVADTSYVIDRMDEYEDKMQGMMRFAKIFDEQYLREIEETYKKALYIQNLFTEQPLVNEEGHNILNEDNQTKLKPSFFDSLPIKEIDSLIEKIDYIKANQNLL</sequence>
<keyword evidence="4" id="KW-1185">Reference proteome</keyword>
<keyword evidence="1" id="KW-0238">DNA-binding</keyword>
<dbReference type="AlphaFoldDB" id="R3WI86"/>
<dbReference type="Gene3D" id="1.10.260.40">
    <property type="entry name" value="lambda repressor-like DNA-binding domains"/>
    <property type="match status" value="1"/>
</dbReference>
<feature type="domain" description="HTH cro/C1-type" evidence="2">
    <location>
        <begin position="9"/>
        <end position="63"/>
    </location>
</feature>
<evidence type="ECO:0000313" key="3">
    <source>
        <dbReference type="EMBL" id="EOL41595.1"/>
    </source>
</evidence>
<dbReference type="SMART" id="SM00530">
    <property type="entry name" value="HTH_XRE"/>
    <property type="match status" value="1"/>
</dbReference>
<dbReference type="PANTHER" id="PTHR46558">
    <property type="entry name" value="TRACRIPTIONAL REGULATORY PROTEIN-RELATED-RELATED"/>
    <property type="match status" value="1"/>
</dbReference>
<dbReference type="STRING" id="154621.RV11_GL000970"/>
<evidence type="ECO:0000256" key="1">
    <source>
        <dbReference type="ARBA" id="ARBA00023125"/>
    </source>
</evidence>
<dbReference type="HOGENOM" id="CLU_113741_0_0_9"/>
<dbReference type="Pfam" id="PF01381">
    <property type="entry name" value="HTH_3"/>
    <property type="match status" value="1"/>
</dbReference>
<dbReference type="CDD" id="cd00093">
    <property type="entry name" value="HTH_XRE"/>
    <property type="match status" value="1"/>
</dbReference>
<dbReference type="SUPFAM" id="SSF47413">
    <property type="entry name" value="lambda repressor-like DNA-binding domains"/>
    <property type="match status" value="1"/>
</dbReference>